<proteinExistence type="inferred from homology"/>
<dbReference type="EMBL" id="CP012275">
    <property type="protein sequence ID" value="AMV62280.1"/>
    <property type="molecule type" value="Genomic_DNA"/>
</dbReference>
<gene>
    <name evidence="4" type="primary">tmcAL</name>
    <name evidence="5" type="ORF">ADU70_0782</name>
    <name evidence="6" type="ORF">ADU72_1940</name>
</gene>
<feature type="binding site" evidence="4">
    <location>
        <position position="101"/>
    </location>
    <ligand>
        <name>ATP</name>
        <dbReference type="ChEBI" id="CHEBI:30616"/>
    </ligand>
</feature>
<accession>A0A0R2HQW3</accession>
<comment type="subcellular location">
    <subcellularLocation>
        <location evidence="4">Cytoplasm</location>
    </subcellularLocation>
</comment>
<keyword evidence="4" id="KW-0820">tRNA-binding</keyword>
<dbReference type="GO" id="GO:0006400">
    <property type="term" value="P:tRNA modification"/>
    <property type="evidence" value="ECO:0007669"/>
    <property type="project" value="UniProtKB-UniRule"/>
</dbReference>
<keyword evidence="2 4" id="KW-0819">tRNA processing</keyword>
<feature type="binding site" evidence="4">
    <location>
        <position position="150"/>
    </location>
    <ligand>
        <name>ATP</name>
        <dbReference type="ChEBI" id="CHEBI:30616"/>
    </ligand>
</feature>
<dbReference type="EMBL" id="CP012288">
    <property type="protein sequence ID" value="AMV67861.1"/>
    <property type="molecule type" value="Genomic_DNA"/>
</dbReference>
<dbReference type="HAMAP" id="MF_01539">
    <property type="entry name" value="TmcAL"/>
    <property type="match status" value="1"/>
</dbReference>
<dbReference type="GO" id="GO:0016879">
    <property type="term" value="F:ligase activity, forming carbon-nitrogen bonds"/>
    <property type="evidence" value="ECO:0007669"/>
    <property type="project" value="UniProtKB-UniRule"/>
</dbReference>
<keyword evidence="1 4" id="KW-0436">Ligase</keyword>
<dbReference type="PANTHER" id="PTHR37825">
    <property type="entry name" value="TRNA(MET) CYTIDINE ACETATE LIGASE"/>
    <property type="match status" value="1"/>
</dbReference>
<dbReference type="GO" id="GO:0000049">
    <property type="term" value="F:tRNA binding"/>
    <property type="evidence" value="ECO:0007669"/>
    <property type="project" value="UniProtKB-KW"/>
</dbReference>
<keyword evidence="7" id="KW-1185">Reference proteome</keyword>
<dbReference type="PANTHER" id="PTHR37825:SF1">
    <property type="entry name" value="TRNA(MET) CYTIDINE ACETATE LIGASE"/>
    <property type="match status" value="1"/>
</dbReference>
<feature type="binding site" evidence="4">
    <location>
        <position position="175"/>
    </location>
    <ligand>
        <name>ATP</name>
        <dbReference type="ChEBI" id="CHEBI:30616"/>
    </ligand>
</feature>
<dbReference type="RefSeq" id="WP_046871243.1">
    <property type="nucleotide sequence ID" value="NZ_BAAAXI010000178.1"/>
</dbReference>
<dbReference type="EC" id="6.3.4.-" evidence="4"/>
<dbReference type="Gene3D" id="3.40.50.620">
    <property type="entry name" value="HUPs"/>
    <property type="match status" value="1"/>
</dbReference>
<evidence type="ECO:0000313" key="7">
    <source>
        <dbReference type="Proteomes" id="UP000076244"/>
    </source>
</evidence>
<evidence type="ECO:0000256" key="2">
    <source>
        <dbReference type="ARBA" id="ARBA00022694"/>
    </source>
</evidence>
<dbReference type="Pfam" id="PF05636">
    <property type="entry name" value="HIGH_NTase1"/>
    <property type="match status" value="1"/>
</dbReference>
<evidence type="ECO:0000256" key="4">
    <source>
        <dbReference type="HAMAP-Rule" id="MF_01539"/>
    </source>
</evidence>
<evidence type="ECO:0000313" key="8">
    <source>
        <dbReference type="Proteomes" id="UP000076405"/>
    </source>
</evidence>
<dbReference type="NCBIfam" id="NF010191">
    <property type="entry name" value="PRK13670.1"/>
    <property type="match status" value="1"/>
</dbReference>
<dbReference type="GO" id="GO:0005524">
    <property type="term" value="F:ATP binding"/>
    <property type="evidence" value="ECO:0007669"/>
    <property type="project" value="UniProtKB-KW"/>
</dbReference>
<sequence length="373" mass="42495">MKVCSVIAEFDPFHNGHQYLLDKARELTQADILVVFMSGNFLQRGEPAIVDKWKRTREALLGSANLVIELPINVSMQAAHLFAMGAVQMATLIKSDYLVFGSEHPQQDYKKMAVEAQNLKIENDSYAQSFASQLFTSLQGKTGVNLENANDILAFNYFNAAQQLKSSIKLLPIRRKEAEHDEKLLEHRHIASASAIREARLKGSLNYQKFVPEQTKMDLSREVVDWQKLWPFLKYRIITESVTDLKQIYGMSEGIEYRFKKFIKDSSDLKSFLALMKTKRYTYTHLQRLCMAIVLNLHTSQMLNQPTILRVLGFDNTGRQLLHQFAQADLPILSKIGQNKATSNYQTTLQADNVYSLISGVEQSVGRKPIILT</sequence>
<evidence type="ECO:0000313" key="6">
    <source>
        <dbReference type="EMBL" id="AMV67861.1"/>
    </source>
</evidence>
<dbReference type="OrthoDB" id="9769796at2"/>
<keyword evidence="4" id="KW-0547">Nucleotide-binding</keyword>
<dbReference type="AlphaFoldDB" id="A0A0R2HQW3"/>
<comment type="catalytic activity">
    <reaction evidence="4">
        <text>cytidine(34) in elongator tRNA(Met) + acetate + ATP = N(4)-acetylcytidine(34) in elongator tRNA(Met) + AMP + diphosphate</text>
        <dbReference type="Rhea" id="RHEA:58144"/>
        <dbReference type="Rhea" id="RHEA-COMP:10693"/>
        <dbReference type="Rhea" id="RHEA-COMP:10694"/>
        <dbReference type="ChEBI" id="CHEBI:30089"/>
        <dbReference type="ChEBI" id="CHEBI:30616"/>
        <dbReference type="ChEBI" id="CHEBI:33019"/>
        <dbReference type="ChEBI" id="CHEBI:74900"/>
        <dbReference type="ChEBI" id="CHEBI:82748"/>
        <dbReference type="ChEBI" id="CHEBI:456215"/>
    </reaction>
</comment>
<evidence type="ECO:0000313" key="5">
    <source>
        <dbReference type="EMBL" id="AMV62280.1"/>
    </source>
</evidence>
<dbReference type="KEGG" id="pdm:ADU72_1940"/>
<keyword evidence="3 4" id="KW-0694">RNA-binding</keyword>
<dbReference type="NCBIfam" id="TIGR00125">
    <property type="entry name" value="cyt_tran_rel"/>
    <property type="match status" value="1"/>
</dbReference>
<dbReference type="GO" id="GO:0005737">
    <property type="term" value="C:cytoplasm"/>
    <property type="evidence" value="ECO:0007669"/>
    <property type="project" value="UniProtKB-SubCell"/>
</dbReference>
<comment type="function">
    <text evidence="4">Catalyzes the formation of N(4)-acetylcytidine (ac(4)C) at the wobble position of elongator tRNA(Met), using acetate and ATP as substrates. First activates an acetate ion to form acetyladenylate (Ac-AMP) and then transfers the acetyl group to tRNA to form ac(4)C34.</text>
</comment>
<dbReference type="Proteomes" id="UP000076405">
    <property type="component" value="Chromosome"/>
</dbReference>
<dbReference type="InterPro" id="IPR014729">
    <property type="entry name" value="Rossmann-like_a/b/a_fold"/>
</dbReference>
<protein>
    <recommendedName>
        <fullName evidence="4">tRNA(Met) cytidine acetate ligase</fullName>
        <ecNumber evidence="4">6.3.4.-</ecNumber>
    </recommendedName>
</protein>
<feature type="binding site" evidence="4">
    <location>
        <begin position="7"/>
        <end position="20"/>
    </location>
    <ligand>
        <name>ATP</name>
        <dbReference type="ChEBI" id="CHEBI:30616"/>
    </ligand>
</feature>
<keyword evidence="4" id="KW-0963">Cytoplasm</keyword>
<dbReference type="InterPro" id="IPR008513">
    <property type="entry name" value="tRNA(Met)_cyd_acetate_ligase"/>
</dbReference>
<reference evidence="7 8" key="1">
    <citation type="journal article" date="2016" name="PLoS ONE">
        <title>The Identification of Novel Diagnostic Marker Genes for the Detection of Beer Spoiling Pediococcus damnosus Strains Using the BlAst Diagnostic Gene findEr.</title>
        <authorList>
            <person name="Behr J."/>
            <person name="Geissler A.J."/>
            <person name="Schmid J."/>
            <person name="Zehe A."/>
            <person name="Vogel R.F."/>
        </authorList>
    </citation>
    <scope>NUCLEOTIDE SEQUENCE [LARGE SCALE GENOMIC DNA]</scope>
    <source>
        <strain evidence="5 8">TMW 2.1533</strain>
        <strain evidence="6 7">TMW 2.1535</strain>
    </source>
</reference>
<evidence type="ECO:0000256" key="1">
    <source>
        <dbReference type="ARBA" id="ARBA00022598"/>
    </source>
</evidence>
<dbReference type="Proteomes" id="UP000076244">
    <property type="component" value="Chromosome"/>
</dbReference>
<keyword evidence="4" id="KW-0067">ATP-binding</keyword>
<comment type="caution">
    <text evidence="4">Lacks conserved residue(s) required for the propagation of feature annotation.</text>
</comment>
<organism evidence="5 8">
    <name type="scientific">Pediococcus damnosus</name>
    <dbReference type="NCBI Taxonomy" id="51663"/>
    <lineage>
        <taxon>Bacteria</taxon>
        <taxon>Bacillati</taxon>
        <taxon>Bacillota</taxon>
        <taxon>Bacilli</taxon>
        <taxon>Lactobacillales</taxon>
        <taxon>Lactobacillaceae</taxon>
        <taxon>Pediococcus</taxon>
    </lineage>
</organism>
<name>A0A0R2HQW3_9LACO</name>
<dbReference type="SUPFAM" id="SSF52374">
    <property type="entry name" value="Nucleotidylyl transferase"/>
    <property type="match status" value="1"/>
</dbReference>
<evidence type="ECO:0000256" key="3">
    <source>
        <dbReference type="ARBA" id="ARBA00022884"/>
    </source>
</evidence>
<dbReference type="InterPro" id="IPR004821">
    <property type="entry name" value="Cyt_trans-like"/>
</dbReference>
<comment type="similarity">
    <text evidence="4">Belongs to the TmcAL family.</text>
</comment>